<dbReference type="EMBL" id="JAFFZP010000008">
    <property type="protein sequence ID" value="MBN0987080.1"/>
    <property type="molecule type" value="Genomic_DNA"/>
</dbReference>
<protein>
    <recommendedName>
        <fullName evidence="4">Copper resistance protein CopC</fullName>
    </recommendedName>
</protein>
<proteinExistence type="predicted"/>
<keyword evidence="1" id="KW-0732">Signal</keyword>
<evidence type="ECO:0000313" key="2">
    <source>
        <dbReference type="EMBL" id="MBN0987080.1"/>
    </source>
</evidence>
<feature type="chain" id="PRO_5046897104" description="Copper resistance protein CopC" evidence="1">
    <location>
        <begin position="28"/>
        <end position="181"/>
    </location>
</feature>
<evidence type="ECO:0008006" key="4">
    <source>
        <dbReference type="Google" id="ProtNLM"/>
    </source>
</evidence>
<organism evidence="2 3">
    <name type="scientific">Amphritea pacifica</name>
    <dbReference type="NCBI Taxonomy" id="2811233"/>
    <lineage>
        <taxon>Bacteria</taxon>
        <taxon>Pseudomonadati</taxon>
        <taxon>Pseudomonadota</taxon>
        <taxon>Gammaproteobacteria</taxon>
        <taxon>Oceanospirillales</taxon>
        <taxon>Oceanospirillaceae</taxon>
        <taxon>Amphritea</taxon>
    </lineage>
</organism>
<evidence type="ECO:0000256" key="1">
    <source>
        <dbReference type="SAM" id="SignalP"/>
    </source>
</evidence>
<keyword evidence="3" id="KW-1185">Reference proteome</keyword>
<name>A0ABS2W5T9_9GAMM</name>
<reference evidence="2 3" key="1">
    <citation type="submission" date="2021-02" db="EMBL/GenBank/DDBJ databases">
        <title>A novel species of genus Amphritea isolated from a fishpond in China.</title>
        <authorList>
            <person name="Lu H."/>
        </authorList>
    </citation>
    <scope>NUCLEOTIDE SEQUENCE [LARGE SCALE GENOMIC DNA]</scope>
    <source>
        <strain evidence="2 3">RP18W</strain>
    </source>
</reference>
<accession>A0ABS2W5T9</accession>
<dbReference type="RefSeq" id="WP_205213251.1">
    <property type="nucleotide sequence ID" value="NZ_JAFFZP010000008.1"/>
</dbReference>
<sequence length="181" mass="19827">MNFNRLLQVSSLSAVMLSTGFSTAASAASTDMQPMQPMQHGEMNQNQMNQNQMNHNNMSQETMNSSAMPQAMTGNQMFLEKKDIDGYTVSFHVMPAEEGMSHGGSHNLMIKVDKDGATVKGVQVNSKVVYPDGTEESKPLMAMGDWQMAGYDLKASGKHQLMVLFKTADGKKHFGGLHYGN</sequence>
<gene>
    <name evidence="2" type="ORF">JW498_06905</name>
</gene>
<comment type="caution">
    <text evidence="2">The sequence shown here is derived from an EMBL/GenBank/DDBJ whole genome shotgun (WGS) entry which is preliminary data.</text>
</comment>
<dbReference type="Proteomes" id="UP000760472">
    <property type="component" value="Unassembled WGS sequence"/>
</dbReference>
<evidence type="ECO:0000313" key="3">
    <source>
        <dbReference type="Proteomes" id="UP000760472"/>
    </source>
</evidence>
<feature type="signal peptide" evidence="1">
    <location>
        <begin position="1"/>
        <end position="27"/>
    </location>
</feature>